<dbReference type="Gene3D" id="3.30.40.10">
    <property type="entry name" value="Zinc/RING finger domain, C3HC4 (zinc finger)"/>
    <property type="match status" value="1"/>
</dbReference>
<dbReference type="Pfam" id="PF00097">
    <property type="entry name" value="zf-C3HC4"/>
    <property type="match status" value="1"/>
</dbReference>
<protein>
    <submittedName>
        <fullName evidence="7">RING-type domain-containing protein</fullName>
    </submittedName>
</protein>
<organism evidence="6 7">
    <name type="scientific">Mesorhabditis belari</name>
    <dbReference type="NCBI Taxonomy" id="2138241"/>
    <lineage>
        <taxon>Eukaryota</taxon>
        <taxon>Metazoa</taxon>
        <taxon>Ecdysozoa</taxon>
        <taxon>Nematoda</taxon>
        <taxon>Chromadorea</taxon>
        <taxon>Rhabditida</taxon>
        <taxon>Rhabditina</taxon>
        <taxon>Rhabditomorpha</taxon>
        <taxon>Rhabditoidea</taxon>
        <taxon>Rhabditidae</taxon>
        <taxon>Mesorhabditinae</taxon>
        <taxon>Mesorhabditis</taxon>
    </lineage>
</organism>
<dbReference type="InterPro" id="IPR018957">
    <property type="entry name" value="Znf_C3HC4_RING-type"/>
</dbReference>
<evidence type="ECO:0000313" key="7">
    <source>
        <dbReference type="WBParaSite" id="MBELARI_LOCUS4068"/>
    </source>
</evidence>
<dbReference type="PROSITE" id="PS50089">
    <property type="entry name" value="ZF_RING_2"/>
    <property type="match status" value="1"/>
</dbReference>
<dbReference type="InterPro" id="IPR013083">
    <property type="entry name" value="Znf_RING/FYVE/PHD"/>
</dbReference>
<evidence type="ECO:0000256" key="1">
    <source>
        <dbReference type="ARBA" id="ARBA00022723"/>
    </source>
</evidence>
<dbReference type="AlphaFoldDB" id="A0AAF3J932"/>
<evidence type="ECO:0000256" key="3">
    <source>
        <dbReference type="ARBA" id="ARBA00022833"/>
    </source>
</evidence>
<evidence type="ECO:0000256" key="4">
    <source>
        <dbReference type="PROSITE-ProRule" id="PRU00175"/>
    </source>
</evidence>
<dbReference type="PROSITE" id="PS00518">
    <property type="entry name" value="ZF_RING_1"/>
    <property type="match status" value="1"/>
</dbReference>
<reference evidence="7" key="1">
    <citation type="submission" date="2024-02" db="UniProtKB">
        <authorList>
            <consortium name="WormBaseParasite"/>
        </authorList>
    </citation>
    <scope>IDENTIFICATION</scope>
</reference>
<dbReference type="GO" id="GO:0008270">
    <property type="term" value="F:zinc ion binding"/>
    <property type="evidence" value="ECO:0007669"/>
    <property type="project" value="UniProtKB-KW"/>
</dbReference>
<dbReference type="WBParaSite" id="MBELARI_LOCUS4068">
    <property type="protein sequence ID" value="MBELARI_LOCUS4068"/>
    <property type="gene ID" value="MBELARI_LOCUS4068"/>
</dbReference>
<dbReference type="PANTHER" id="PTHR12109:SF5">
    <property type="entry name" value="RING-TYPE DOMAIN-CONTAINING PROTEIN"/>
    <property type="match status" value="1"/>
</dbReference>
<dbReference type="SUPFAM" id="SSF57850">
    <property type="entry name" value="RING/U-box"/>
    <property type="match status" value="1"/>
</dbReference>
<feature type="domain" description="RING-type" evidence="5">
    <location>
        <begin position="137"/>
        <end position="176"/>
    </location>
</feature>
<dbReference type="Proteomes" id="UP000887575">
    <property type="component" value="Unassembled WGS sequence"/>
</dbReference>
<keyword evidence="1" id="KW-0479">Metal-binding</keyword>
<name>A0AAF3J932_9BILA</name>
<evidence type="ECO:0000256" key="2">
    <source>
        <dbReference type="ARBA" id="ARBA00022771"/>
    </source>
</evidence>
<keyword evidence="2 4" id="KW-0863">Zinc-finger</keyword>
<dbReference type="SMART" id="SM00184">
    <property type="entry name" value="RING"/>
    <property type="match status" value="1"/>
</dbReference>
<dbReference type="PANTHER" id="PTHR12109">
    <property type="entry name" value="RING FINGER PROTEIN 141-RELATED"/>
    <property type="match status" value="1"/>
</dbReference>
<dbReference type="InterPro" id="IPR017907">
    <property type="entry name" value="Znf_RING_CS"/>
</dbReference>
<evidence type="ECO:0000259" key="5">
    <source>
        <dbReference type="PROSITE" id="PS50089"/>
    </source>
</evidence>
<evidence type="ECO:0000313" key="6">
    <source>
        <dbReference type="Proteomes" id="UP000887575"/>
    </source>
</evidence>
<dbReference type="InterPro" id="IPR047126">
    <property type="entry name" value="RNF141-like"/>
</dbReference>
<proteinExistence type="predicted"/>
<keyword evidence="3" id="KW-0862">Zinc</keyword>
<accession>A0AAF3J932</accession>
<keyword evidence="6" id="KW-1185">Reference proteome</keyword>
<dbReference type="InterPro" id="IPR001841">
    <property type="entry name" value="Znf_RING"/>
</dbReference>
<sequence length="237" mass="26799">MGNALQRAEQLLKTDGIPPTISLEWEEFAGYICEMNRRCRNQINSDNEYICFALKKGTTDTPLWKATVRICCLKMNATDNTVKSYRFFNLTEFLNVYRSYLILLKPAIGHERPPVADELMNQSIYILGQTAISDGTCAICMERPNETLLPCLHSFCTVCIANWFEHRPRFKCPLCKEAIKDPLADSWEVTDAPTEQQVQDYFMGITGAESSTNVSGNLLTRPLQPYASSSTSTLNKD</sequence>